<dbReference type="EMBL" id="BMAU01021438">
    <property type="protein sequence ID" value="GFY36713.1"/>
    <property type="molecule type" value="Genomic_DNA"/>
</dbReference>
<dbReference type="AlphaFoldDB" id="A0A8X6WKD6"/>
<feature type="compositionally biased region" description="Polar residues" evidence="1">
    <location>
        <begin position="88"/>
        <end position="110"/>
    </location>
</feature>
<feature type="region of interest" description="Disordered" evidence="1">
    <location>
        <begin position="69"/>
        <end position="140"/>
    </location>
</feature>
<protein>
    <submittedName>
        <fullName evidence="2">Uncharacterized protein</fullName>
    </submittedName>
</protein>
<proteinExistence type="predicted"/>
<dbReference type="Proteomes" id="UP000887159">
    <property type="component" value="Unassembled WGS sequence"/>
</dbReference>
<sequence length="140" mass="15759">MIESTTNSNEFLSKAVTVVRIPDAEFNIIPRSVTKYNTPCSTRGPLAVDQPTYWRCDHSRHFSDLRYERPPNGGISVGHDSVVLPSDANHQPATQRQDAFTPATAEQPQRYQACPRQRSLRDPENPRESVDSDFPFCGRG</sequence>
<name>A0A8X6WKD6_TRICX</name>
<reference evidence="2" key="1">
    <citation type="submission" date="2020-08" db="EMBL/GenBank/DDBJ databases">
        <title>Multicomponent nature underlies the extraordinary mechanical properties of spider dragline silk.</title>
        <authorList>
            <person name="Kono N."/>
            <person name="Nakamura H."/>
            <person name="Mori M."/>
            <person name="Yoshida Y."/>
            <person name="Ohtoshi R."/>
            <person name="Malay A.D."/>
            <person name="Moran D.A.P."/>
            <person name="Tomita M."/>
            <person name="Numata K."/>
            <person name="Arakawa K."/>
        </authorList>
    </citation>
    <scope>NUCLEOTIDE SEQUENCE</scope>
</reference>
<feature type="compositionally biased region" description="Basic and acidic residues" evidence="1">
    <location>
        <begin position="119"/>
        <end position="130"/>
    </location>
</feature>
<evidence type="ECO:0000256" key="1">
    <source>
        <dbReference type="SAM" id="MobiDB-lite"/>
    </source>
</evidence>
<accession>A0A8X6WKD6</accession>
<organism evidence="2 3">
    <name type="scientific">Trichonephila clavipes</name>
    <name type="common">Golden silk orbweaver</name>
    <name type="synonym">Nephila clavipes</name>
    <dbReference type="NCBI Taxonomy" id="2585209"/>
    <lineage>
        <taxon>Eukaryota</taxon>
        <taxon>Metazoa</taxon>
        <taxon>Ecdysozoa</taxon>
        <taxon>Arthropoda</taxon>
        <taxon>Chelicerata</taxon>
        <taxon>Arachnida</taxon>
        <taxon>Araneae</taxon>
        <taxon>Araneomorphae</taxon>
        <taxon>Entelegynae</taxon>
        <taxon>Araneoidea</taxon>
        <taxon>Nephilidae</taxon>
        <taxon>Trichonephila</taxon>
    </lineage>
</organism>
<evidence type="ECO:0000313" key="3">
    <source>
        <dbReference type="Proteomes" id="UP000887159"/>
    </source>
</evidence>
<evidence type="ECO:0000313" key="2">
    <source>
        <dbReference type="EMBL" id="GFY36713.1"/>
    </source>
</evidence>
<comment type="caution">
    <text evidence="2">The sequence shown here is derived from an EMBL/GenBank/DDBJ whole genome shotgun (WGS) entry which is preliminary data.</text>
</comment>
<keyword evidence="3" id="KW-1185">Reference proteome</keyword>
<gene>
    <name evidence="2" type="ORF">TNCV_2566751</name>
</gene>